<protein>
    <submittedName>
        <fullName evidence="3">Glycine/D-amino acid oxidase</fullName>
    </submittedName>
</protein>
<reference evidence="3 4" key="1">
    <citation type="submission" date="2017-05" db="EMBL/GenBank/DDBJ databases">
        <authorList>
            <person name="Varghese N."/>
            <person name="Submissions S."/>
        </authorList>
    </citation>
    <scope>NUCLEOTIDE SEQUENCE [LARGE SCALE GENOMIC DNA]</scope>
    <source>
        <strain evidence="3 4">DSM 29734</strain>
    </source>
</reference>
<dbReference type="PANTHER" id="PTHR13847:SF289">
    <property type="entry name" value="GLYCINE OXIDASE"/>
    <property type="match status" value="1"/>
</dbReference>
<dbReference type="SUPFAM" id="SSF54373">
    <property type="entry name" value="FAD-linked reductases, C-terminal domain"/>
    <property type="match status" value="1"/>
</dbReference>
<name>A0ABY1NA96_9RHOB</name>
<gene>
    <name evidence="3" type="ORF">SAMN06265373_101473</name>
</gene>
<feature type="domain" description="FAD dependent oxidoreductase" evidence="2">
    <location>
        <begin position="3"/>
        <end position="326"/>
    </location>
</feature>
<dbReference type="RefSeq" id="WP_283424328.1">
    <property type="nucleotide sequence ID" value="NZ_FXTY01000001.1"/>
</dbReference>
<evidence type="ECO:0000256" key="1">
    <source>
        <dbReference type="ARBA" id="ARBA00023002"/>
    </source>
</evidence>
<comment type="caution">
    <text evidence="3">The sequence shown here is derived from an EMBL/GenBank/DDBJ whole genome shotgun (WGS) entry which is preliminary data.</text>
</comment>
<dbReference type="EMBL" id="FXTY01000001">
    <property type="protein sequence ID" value="SMP04692.1"/>
    <property type="molecule type" value="Genomic_DNA"/>
</dbReference>
<dbReference type="Gene3D" id="3.30.9.10">
    <property type="entry name" value="D-Amino Acid Oxidase, subunit A, domain 2"/>
    <property type="match status" value="2"/>
</dbReference>
<dbReference type="Proteomes" id="UP001157961">
    <property type="component" value="Unassembled WGS sequence"/>
</dbReference>
<dbReference type="SUPFAM" id="SSF51971">
    <property type="entry name" value="Nucleotide-binding domain"/>
    <property type="match status" value="1"/>
</dbReference>
<dbReference type="InterPro" id="IPR036188">
    <property type="entry name" value="FAD/NAD-bd_sf"/>
</dbReference>
<keyword evidence="4" id="KW-1185">Reference proteome</keyword>
<evidence type="ECO:0000313" key="4">
    <source>
        <dbReference type="Proteomes" id="UP001157961"/>
    </source>
</evidence>
<dbReference type="InterPro" id="IPR006076">
    <property type="entry name" value="FAD-dep_OxRdtase"/>
</dbReference>
<dbReference type="Pfam" id="PF01266">
    <property type="entry name" value="DAO"/>
    <property type="match status" value="1"/>
</dbReference>
<dbReference type="PANTHER" id="PTHR13847">
    <property type="entry name" value="SARCOSINE DEHYDROGENASE-RELATED"/>
    <property type="match status" value="1"/>
</dbReference>
<proteinExistence type="predicted"/>
<dbReference type="Gene3D" id="3.50.50.60">
    <property type="entry name" value="FAD/NAD(P)-binding domain"/>
    <property type="match status" value="2"/>
</dbReference>
<evidence type="ECO:0000259" key="2">
    <source>
        <dbReference type="Pfam" id="PF01266"/>
    </source>
</evidence>
<sequence length="344" mass="36298">MVDVTVMGAGAFGLSVAWACAKRGAKVRVIDPGGVGAGSSGGLVGALAPHTPENWNVKKAFQFESLIMAESWWAEVEMAGGVSAGYGRTGRIQPVKDERGLQLAKAREESAKELWQGKAHWQVVARDTLGQWAPESPTGWLIHDTLSGRMFPRRACTALAAALRAKGGEIVSDGKPAGAVVWATGWQGLLELSEDIGKPVGSGVKGQAALLQLDQSTAPQLFADAVHIIPHADGTVAIGSTSEREFDDPNSTDAQLDDVLARAYAAVPVLKDAEVIERWAGVRPRAKSRAPMLGYHPTRDGSFIANGGFKIGFGMGPKAGEVMADLVLDGRDEIPEAFRPEASL</sequence>
<organism evidence="3 4">
    <name type="scientific">Shimia sagamensis</name>
    <dbReference type="NCBI Taxonomy" id="1566352"/>
    <lineage>
        <taxon>Bacteria</taxon>
        <taxon>Pseudomonadati</taxon>
        <taxon>Pseudomonadota</taxon>
        <taxon>Alphaproteobacteria</taxon>
        <taxon>Rhodobacterales</taxon>
        <taxon>Roseobacteraceae</taxon>
    </lineage>
</organism>
<evidence type="ECO:0000313" key="3">
    <source>
        <dbReference type="EMBL" id="SMP04692.1"/>
    </source>
</evidence>
<accession>A0ABY1NA96</accession>
<keyword evidence="1" id="KW-0560">Oxidoreductase</keyword>